<dbReference type="Pfam" id="PF13602">
    <property type="entry name" value="ADH_zinc_N_2"/>
    <property type="match status" value="1"/>
</dbReference>
<dbReference type="STRING" id="1329250.WOSG25_011920"/>
<dbReference type="Pfam" id="PF08240">
    <property type="entry name" value="ADH_N"/>
    <property type="match status" value="1"/>
</dbReference>
<dbReference type="Gene3D" id="3.40.50.720">
    <property type="entry name" value="NAD(P)-binding Rossmann-like Domain"/>
    <property type="match status" value="1"/>
</dbReference>
<dbReference type="Proteomes" id="UP000030643">
    <property type="component" value="Unassembled WGS sequence"/>
</dbReference>
<dbReference type="CDD" id="cd05289">
    <property type="entry name" value="MDR_like_2"/>
    <property type="match status" value="1"/>
</dbReference>
<dbReference type="SUPFAM" id="SSF50129">
    <property type="entry name" value="GroES-like"/>
    <property type="match status" value="1"/>
</dbReference>
<dbReference type="PANTHER" id="PTHR43482">
    <property type="entry name" value="PROTEIN AST1-RELATED"/>
    <property type="match status" value="1"/>
</dbReference>
<proteinExistence type="predicted"/>
<name>A0A069CQV9_WEIOS</name>
<keyword evidence="3" id="KW-1185">Reference proteome</keyword>
<dbReference type="EMBL" id="DF820484">
    <property type="protein sequence ID" value="GAK30095.1"/>
    <property type="molecule type" value="Genomic_DNA"/>
</dbReference>
<evidence type="ECO:0000259" key="1">
    <source>
        <dbReference type="SMART" id="SM00829"/>
    </source>
</evidence>
<dbReference type="SMART" id="SM00829">
    <property type="entry name" value="PKS_ER"/>
    <property type="match status" value="1"/>
</dbReference>
<dbReference type="InterPro" id="IPR013154">
    <property type="entry name" value="ADH-like_N"/>
</dbReference>
<dbReference type="OrthoDB" id="9792162at2"/>
<dbReference type="GO" id="GO:0016491">
    <property type="term" value="F:oxidoreductase activity"/>
    <property type="evidence" value="ECO:0007669"/>
    <property type="project" value="InterPro"/>
</dbReference>
<accession>A0A069CQV9</accession>
<evidence type="ECO:0000313" key="2">
    <source>
        <dbReference type="EMBL" id="GAK30095.1"/>
    </source>
</evidence>
<dbReference type="eggNOG" id="COG0604">
    <property type="taxonomic scope" value="Bacteria"/>
</dbReference>
<gene>
    <name evidence="2" type="ORF">WOSG25_011920</name>
</gene>
<protein>
    <submittedName>
        <fullName evidence="2">Possible NADPH-quinone reductase</fullName>
    </submittedName>
</protein>
<feature type="domain" description="Enoyl reductase (ER)" evidence="1">
    <location>
        <begin position="10"/>
        <end position="301"/>
    </location>
</feature>
<dbReference type="SUPFAM" id="SSF51735">
    <property type="entry name" value="NAD(P)-binding Rossmann-fold domains"/>
    <property type="match status" value="1"/>
</dbReference>
<dbReference type="InterPro" id="IPR036291">
    <property type="entry name" value="NAD(P)-bd_dom_sf"/>
</dbReference>
<dbReference type="PANTHER" id="PTHR43482:SF1">
    <property type="entry name" value="PROTEIN AST1-RELATED"/>
    <property type="match status" value="1"/>
</dbReference>
<reference evidence="3" key="1">
    <citation type="journal article" date="2014" name="Genome Announc.">
        <title>Draft genome sequence of Weissella oryzae SG25T, isolated from fermented rice grains.</title>
        <authorList>
            <person name="Tanizawa Y."/>
            <person name="Fujisawa T."/>
            <person name="Mochizuki T."/>
            <person name="Kaminuma E."/>
            <person name="Suzuki Y."/>
            <person name="Nakamura Y."/>
            <person name="Tohno M."/>
        </authorList>
    </citation>
    <scope>NUCLEOTIDE SEQUENCE [LARGE SCALE GENOMIC DNA]</scope>
    <source>
        <strain evidence="3">DSM 25784 / JCM 18191 / LMG 30913 / SG25</strain>
    </source>
</reference>
<dbReference type="InterPro" id="IPR052585">
    <property type="entry name" value="Lipid_raft_assoc_Zn_ADH"/>
</dbReference>
<dbReference type="Gene3D" id="3.90.180.10">
    <property type="entry name" value="Medium-chain alcohol dehydrogenases, catalytic domain"/>
    <property type="match status" value="1"/>
</dbReference>
<organism evidence="2 3">
    <name type="scientific">Weissella oryzae (strain DSM 25784 / JCM 18191 / LMG 30913 / SG25)</name>
    <dbReference type="NCBI Taxonomy" id="1329250"/>
    <lineage>
        <taxon>Bacteria</taxon>
        <taxon>Bacillati</taxon>
        <taxon>Bacillota</taxon>
        <taxon>Bacilli</taxon>
        <taxon>Lactobacillales</taxon>
        <taxon>Lactobacillaceae</taxon>
        <taxon>Weissella</taxon>
    </lineage>
</organism>
<sequence length="304" mass="31974">MQAVELKKFGSVDVLESVEKVQPILNSKQVLIANQAVAIDPYDVKFVAGQMGEADKLPLVPGSTVVGKILAVGSAVSAFKVGDRVAATRHHQTYAQEVAVGQSALALVPNELSDEIAAAASLGGAMGYQAIKYDLAVQAGEKILIQGGAGAVGSVAVQMALLAGATVFATASPKDFAYLKSLGPVTPIDYQSDYEQNLSDFDGVLDTVGGAFLVKAAKVLRPGGKLRTLQNFEANLLATYELDATSIFLKGKGKELAELLALLAQQTVKIRIGTVRPFTLGNLRWAHQAMRDHQAPGKIVLTFA</sequence>
<dbReference type="AlphaFoldDB" id="A0A069CQV9"/>
<dbReference type="InterPro" id="IPR011032">
    <property type="entry name" value="GroES-like_sf"/>
</dbReference>
<evidence type="ECO:0000313" key="3">
    <source>
        <dbReference type="Proteomes" id="UP000030643"/>
    </source>
</evidence>
<dbReference type="RefSeq" id="WP_027698235.1">
    <property type="nucleotide sequence ID" value="NZ_DF820484.1"/>
</dbReference>
<dbReference type="InterPro" id="IPR020843">
    <property type="entry name" value="ER"/>
</dbReference>